<keyword evidence="5 9" id="KW-1133">Transmembrane helix</keyword>
<keyword evidence="8" id="KW-0325">Glycoprotein</keyword>
<comment type="similarity">
    <text evidence="2 9">Belongs to the ITM2 family.</text>
</comment>
<sequence length="348" mass="38623">MTVLTFPSTGGVKSDKVPLVDDVDTQPRHAAPKSYSPKLLESGEPRNPDVDVRTDREARRNRQQWLCKMIKTLVVLFVVLLVTMLAVHFYRRLLCSSECAPGYNDGVANSAAMASAKSQNLQLDIDDRSGGGDDNDDEDDDDDDMPCKTYHSYAAAESDMVLPVTTSSPLVADSGLTLTLSGPTDYDASQFNDMEDVYKKLEKFALNKALHRKDARDGDDDDVVSVLNDDFEINHKSGKVVQPIIITKSARFIHDFSVNITGIVDVEGQRCYVMPLMRNSVSPPISLYDLLFKMSSGYYSMDIKKVIGNMHIVKPALKDLSDYGLYISKDCADYSTFKLENTITEADV</sequence>
<dbReference type="InterPro" id="IPR040145">
    <property type="entry name" value="ITM2"/>
</dbReference>
<evidence type="ECO:0000256" key="6">
    <source>
        <dbReference type="ARBA" id="ARBA00023136"/>
    </source>
</evidence>
<dbReference type="InterPro" id="IPR007084">
    <property type="entry name" value="BRICHOS_dom"/>
</dbReference>
<feature type="region of interest" description="Disordered" evidence="10">
    <location>
        <begin position="1"/>
        <end position="56"/>
    </location>
</feature>
<dbReference type="Pfam" id="PF04089">
    <property type="entry name" value="BRICHOS"/>
    <property type="match status" value="1"/>
</dbReference>
<evidence type="ECO:0000256" key="8">
    <source>
        <dbReference type="ARBA" id="ARBA00023180"/>
    </source>
</evidence>
<evidence type="ECO:0000256" key="7">
    <source>
        <dbReference type="ARBA" id="ARBA00023157"/>
    </source>
</evidence>
<evidence type="ECO:0000256" key="2">
    <source>
        <dbReference type="ARBA" id="ARBA00006794"/>
    </source>
</evidence>
<evidence type="ECO:0000259" key="11">
    <source>
        <dbReference type="PROSITE" id="PS50869"/>
    </source>
</evidence>
<feature type="compositionally biased region" description="Basic and acidic residues" evidence="10">
    <location>
        <begin position="41"/>
        <end position="56"/>
    </location>
</feature>
<evidence type="ECO:0000313" key="12">
    <source>
        <dbReference type="Proteomes" id="UP000694846"/>
    </source>
</evidence>
<dbReference type="PANTHER" id="PTHR10962">
    <property type="entry name" value="INTEGRAL TRANSMEMBRANE PROTEIN 2"/>
    <property type="match status" value="1"/>
</dbReference>
<keyword evidence="7" id="KW-1015">Disulfide bond</keyword>
<name>A0A8B8GNE4_9HEMI</name>
<evidence type="ECO:0000313" key="13">
    <source>
        <dbReference type="RefSeq" id="XP_025423872.1"/>
    </source>
</evidence>
<evidence type="ECO:0000256" key="1">
    <source>
        <dbReference type="ARBA" id="ARBA00004606"/>
    </source>
</evidence>
<keyword evidence="9" id="KW-1003">Cell membrane</keyword>
<dbReference type="GO" id="GO:0042985">
    <property type="term" value="P:negative regulation of amyloid precursor protein biosynthetic process"/>
    <property type="evidence" value="ECO:0007669"/>
    <property type="project" value="TreeGrafter"/>
</dbReference>
<feature type="transmembrane region" description="Helical" evidence="9">
    <location>
        <begin position="69"/>
        <end position="90"/>
    </location>
</feature>
<dbReference type="PROSITE" id="PS50869">
    <property type="entry name" value="BRICHOS"/>
    <property type="match status" value="1"/>
</dbReference>
<evidence type="ECO:0000256" key="10">
    <source>
        <dbReference type="SAM" id="MobiDB-lite"/>
    </source>
</evidence>
<dbReference type="OrthoDB" id="9982095at2759"/>
<keyword evidence="12" id="KW-1185">Reference proteome</keyword>
<feature type="compositionally biased region" description="Acidic residues" evidence="10">
    <location>
        <begin position="133"/>
        <end position="144"/>
    </location>
</feature>
<dbReference type="PANTHER" id="PTHR10962:SF1">
    <property type="entry name" value="INTEGRAL MEMBRANE PROTEIN 2"/>
    <property type="match status" value="1"/>
</dbReference>
<evidence type="ECO:0000256" key="9">
    <source>
        <dbReference type="RuleBase" id="RU367061"/>
    </source>
</evidence>
<dbReference type="Proteomes" id="UP000694846">
    <property type="component" value="Unplaced"/>
</dbReference>
<organism evidence="12 13">
    <name type="scientific">Sipha flava</name>
    <name type="common">yellow sugarcane aphid</name>
    <dbReference type="NCBI Taxonomy" id="143950"/>
    <lineage>
        <taxon>Eukaryota</taxon>
        <taxon>Metazoa</taxon>
        <taxon>Ecdysozoa</taxon>
        <taxon>Arthropoda</taxon>
        <taxon>Hexapoda</taxon>
        <taxon>Insecta</taxon>
        <taxon>Pterygota</taxon>
        <taxon>Neoptera</taxon>
        <taxon>Paraneoptera</taxon>
        <taxon>Hemiptera</taxon>
        <taxon>Sternorrhyncha</taxon>
        <taxon>Aphidomorpha</taxon>
        <taxon>Aphidoidea</taxon>
        <taxon>Aphididae</taxon>
        <taxon>Sipha</taxon>
    </lineage>
</organism>
<dbReference type="GO" id="GO:0001540">
    <property type="term" value="F:amyloid-beta binding"/>
    <property type="evidence" value="ECO:0007669"/>
    <property type="project" value="TreeGrafter"/>
</dbReference>
<evidence type="ECO:0000256" key="5">
    <source>
        <dbReference type="ARBA" id="ARBA00022989"/>
    </source>
</evidence>
<dbReference type="GeneID" id="112693151"/>
<dbReference type="GO" id="GO:0005794">
    <property type="term" value="C:Golgi apparatus"/>
    <property type="evidence" value="ECO:0007669"/>
    <property type="project" value="TreeGrafter"/>
</dbReference>
<feature type="domain" description="BRICHOS" evidence="11">
    <location>
        <begin position="244"/>
        <end position="339"/>
    </location>
</feature>
<proteinExistence type="inferred from homology"/>
<dbReference type="GO" id="GO:0070062">
    <property type="term" value="C:extracellular exosome"/>
    <property type="evidence" value="ECO:0007669"/>
    <property type="project" value="TreeGrafter"/>
</dbReference>
<dbReference type="GO" id="GO:0005886">
    <property type="term" value="C:plasma membrane"/>
    <property type="evidence" value="ECO:0007669"/>
    <property type="project" value="UniProtKB-UniRule"/>
</dbReference>
<dbReference type="AlphaFoldDB" id="A0A8B8GNE4"/>
<protein>
    <recommendedName>
        <fullName evidence="9">Integral membrane protein 2</fullName>
    </recommendedName>
</protein>
<gene>
    <name evidence="13" type="primary">LOC112693151</name>
</gene>
<keyword evidence="3 9" id="KW-0812">Transmembrane</keyword>
<keyword evidence="4 9" id="KW-0735">Signal-anchor</keyword>
<evidence type="ECO:0000256" key="3">
    <source>
        <dbReference type="ARBA" id="ARBA00022692"/>
    </source>
</evidence>
<keyword evidence="6 9" id="KW-0472">Membrane</keyword>
<comment type="subcellular location">
    <subcellularLocation>
        <location evidence="1 9">Membrane</location>
        <topology evidence="1 9">Single-pass type II membrane protein</topology>
    </subcellularLocation>
</comment>
<dbReference type="SMART" id="SM01039">
    <property type="entry name" value="BRICHOS"/>
    <property type="match status" value="1"/>
</dbReference>
<reference evidence="13" key="1">
    <citation type="submission" date="2025-08" db="UniProtKB">
        <authorList>
            <consortium name="RefSeq"/>
        </authorList>
    </citation>
    <scope>IDENTIFICATION</scope>
    <source>
        <tissue evidence="13">Whole body</tissue>
    </source>
</reference>
<dbReference type="RefSeq" id="XP_025423872.1">
    <property type="nucleotide sequence ID" value="XM_025568087.1"/>
</dbReference>
<evidence type="ECO:0000256" key="4">
    <source>
        <dbReference type="ARBA" id="ARBA00022968"/>
    </source>
</evidence>
<accession>A0A8B8GNE4</accession>
<feature type="region of interest" description="Disordered" evidence="10">
    <location>
        <begin position="122"/>
        <end position="148"/>
    </location>
</feature>